<dbReference type="Proteomes" id="UP000774699">
    <property type="component" value="Unassembled WGS sequence"/>
</dbReference>
<protein>
    <submittedName>
        <fullName evidence="2">Uncharacterized protein</fullName>
    </submittedName>
</protein>
<feature type="region of interest" description="Disordered" evidence="1">
    <location>
        <begin position="1"/>
        <end position="22"/>
    </location>
</feature>
<evidence type="ECO:0000256" key="1">
    <source>
        <dbReference type="SAM" id="MobiDB-lite"/>
    </source>
</evidence>
<accession>A0A8T4C5P4</accession>
<dbReference type="AlphaFoldDB" id="A0A8T4C5P4"/>
<evidence type="ECO:0000313" key="2">
    <source>
        <dbReference type="EMBL" id="MBM3281731.1"/>
    </source>
</evidence>
<evidence type="ECO:0000313" key="3">
    <source>
        <dbReference type="Proteomes" id="UP000774699"/>
    </source>
</evidence>
<gene>
    <name evidence="2" type="ORF">FJY86_00080</name>
</gene>
<proteinExistence type="predicted"/>
<dbReference type="EMBL" id="VGJJ01000001">
    <property type="protein sequence ID" value="MBM3281731.1"/>
    <property type="molecule type" value="Genomic_DNA"/>
</dbReference>
<feature type="compositionally biased region" description="Basic residues" evidence="1">
    <location>
        <begin position="10"/>
        <end position="21"/>
    </location>
</feature>
<organism evidence="2 3">
    <name type="scientific">Candidatus Iainarchaeum sp</name>
    <dbReference type="NCBI Taxonomy" id="3101447"/>
    <lineage>
        <taxon>Archaea</taxon>
        <taxon>Candidatus Iainarchaeota</taxon>
        <taxon>Candidatus Iainarchaeia</taxon>
        <taxon>Candidatus Iainarchaeales</taxon>
        <taxon>Candidatus Iainarchaeaceae</taxon>
        <taxon>Candidatus Iainarchaeum</taxon>
    </lineage>
</organism>
<reference evidence="2" key="1">
    <citation type="submission" date="2019-03" db="EMBL/GenBank/DDBJ databases">
        <title>Lake Tanganyika Metagenome-Assembled Genomes (MAGs).</title>
        <authorList>
            <person name="Tran P."/>
        </authorList>
    </citation>
    <scope>NUCLEOTIDE SEQUENCE</scope>
    <source>
        <strain evidence="2">M_DeepCast_50m_m2_156</strain>
    </source>
</reference>
<name>A0A8T4C5P4_9ARCH</name>
<sequence>MALSPSNGKGGRKPPRRPLRFTKREPGMELPYRRGELIVSRPAVPMVLTRIGVSISPAGKIEWPRYKTLGHELGQLMQEGKATIWGFSTLERRQKHISQNVAAEYLNLESLATRVQKMHNMFIQRGVPAGPARKKLVELLTTIAGGMGKRLRKESKRGAQAKLLRAAELLEEGNSPAFVNQLWGVFNDLGIRLSALNRQRPRIVRDVKLAVHESQRHRQLGVERIEEATRLMSELRRGELSRENREKISHSFQARAANYELLEKHTPTPEGKQLARLYDEISREIISNEKGALYRLSTLKQWIYVRYARNFIVKASVLREMMDWPVEKRHQIITHQLKLVEDNMEYWTLNAGRAFWLAPWLKAVSDSMAYDAQLRGMQKTIALASGDAQQGNFAAAQLKLQSALGATS</sequence>
<comment type="caution">
    <text evidence="2">The sequence shown here is derived from an EMBL/GenBank/DDBJ whole genome shotgun (WGS) entry which is preliminary data.</text>
</comment>